<protein>
    <submittedName>
        <fullName evidence="1">Uncharacterized protein</fullName>
    </submittedName>
</protein>
<reference evidence="1 2" key="1">
    <citation type="submission" date="2012-03" db="EMBL/GenBank/DDBJ databases">
        <title>Whole Genome Assembly of Papio anubis.</title>
        <authorList>
            <person name="Liu Y.L."/>
            <person name="Abraham K.A."/>
            <person name="Akbar H.A."/>
            <person name="Ali S.A."/>
            <person name="Anosike U.A."/>
            <person name="Aqrawi P.A."/>
            <person name="Arias F.A."/>
            <person name="Attaway T.A."/>
            <person name="Awwad R.A."/>
            <person name="Babu C.B."/>
            <person name="Bandaranaike D.B."/>
            <person name="Battles P.B."/>
            <person name="Bell A.B."/>
            <person name="Beltran B.B."/>
            <person name="Berhane-Mersha D.B."/>
            <person name="Bess C.B."/>
            <person name="Bickham C.B."/>
            <person name="Bolden T.B."/>
            <person name="Carter K.C."/>
            <person name="Chau D.C."/>
            <person name="Chavez A.C."/>
            <person name="Clerc-Blankenburg K.C."/>
            <person name="Coyle M.C."/>
            <person name="Dao M.D."/>
            <person name="Davila M.L.D."/>
            <person name="Davy-Carroll L.D."/>
            <person name="Denson S.D."/>
            <person name="Dinh H.D."/>
            <person name="Fernandez S.F."/>
            <person name="Fernando P.F."/>
            <person name="Forbes L.F."/>
            <person name="Francis C.F."/>
            <person name="Francisco L.F."/>
            <person name="Fu Q.F."/>
            <person name="Garcia-Iii R.G."/>
            <person name="Garrett T.G."/>
            <person name="Gross S.G."/>
            <person name="Gubbala S.G."/>
            <person name="Hirani K.H."/>
            <person name="Hogues M.H."/>
            <person name="Hollins B.H."/>
            <person name="Jackson L.J."/>
            <person name="Javaid M.J."/>
            <person name="Jhangiani S.J."/>
            <person name="Johnson A.J."/>
            <person name="Johnson B.J."/>
            <person name="Jones J.J."/>
            <person name="Joshi V.J."/>
            <person name="Kalu J.K."/>
            <person name="Khan N.K."/>
            <person name="Korchina V.K."/>
            <person name="Kovar C.K."/>
            <person name="Lago L.L."/>
            <person name="Lara F.L."/>
            <person name="Le T.-K.L."/>
            <person name="Lee S.L."/>
            <person name="Legall-Iii F.L."/>
            <person name="Lemon S.L."/>
            <person name="Liu J.L."/>
            <person name="Liu Y.-S.L."/>
            <person name="Liyanage D.L."/>
            <person name="Lopez J.L."/>
            <person name="Lorensuhewa L.L."/>
            <person name="Mata R.M."/>
            <person name="Mathew T.M."/>
            <person name="Mercado C.M."/>
            <person name="Mercado I.M."/>
            <person name="Morales K.M."/>
            <person name="Morgan M.M."/>
            <person name="Munidasa M.M."/>
            <person name="Ngo D.N."/>
            <person name="Nguyen L.N."/>
            <person name="Nguyen T.N."/>
            <person name="Nguyen N.N."/>
            <person name="Obregon M.O."/>
            <person name="Okwuonu G.O."/>
            <person name="Ongeri F.O."/>
            <person name="Onwere C.O."/>
            <person name="Osifeso I.O."/>
            <person name="Parra A.P."/>
            <person name="Patil S.P."/>
            <person name="Perez A.P."/>
            <person name="Perez Y.P."/>
            <person name="Pham C.P."/>
            <person name="Pu L.-L.P."/>
            <person name="Puazo M.P."/>
            <person name="Quiroz J.Q."/>
            <person name="Rouhana J.R."/>
            <person name="Ruiz M.R."/>
            <person name="Ruiz S.-J.R."/>
            <person name="Saada N.S."/>
            <person name="Santibanez J.S."/>
            <person name="Scheel M.S."/>
            <person name="Schneider B.S."/>
            <person name="Simmons D.S."/>
            <person name="Sisson I.S."/>
            <person name="Tang L.-Y.T."/>
            <person name="Thornton R.T."/>
            <person name="Tisius J.T."/>
            <person name="Toledanes G.T."/>
            <person name="Trejos Z.T."/>
            <person name="Usmani K.U."/>
            <person name="Varghese R.V."/>
            <person name="Vattathil S.V."/>
            <person name="Vee V.V."/>
            <person name="Walker D.W."/>
            <person name="Weissenberger G.W."/>
            <person name="White C.W."/>
            <person name="Williams A.W."/>
            <person name="Woodworth J.W."/>
            <person name="Wright R.W."/>
            <person name="Zhu Y.Z."/>
            <person name="Han Y.H."/>
            <person name="Newsham I.N."/>
            <person name="Nazareth L.N."/>
            <person name="Worley K.W."/>
            <person name="Muzny D.M."/>
            <person name="Rogers J.R."/>
            <person name="Gibbs R.G."/>
        </authorList>
    </citation>
    <scope>NUCLEOTIDE SEQUENCE [LARGE SCALE GENOMIC DNA]</scope>
</reference>
<proteinExistence type="predicted"/>
<sequence>MWQNGAPGMQEESLQAHLAHRHHKILTEPLNQIPIALEIKTAHSLRKMILREGKKLKAS</sequence>
<reference evidence="1" key="2">
    <citation type="submission" date="2025-08" db="UniProtKB">
        <authorList>
            <consortium name="Ensembl"/>
        </authorList>
    </citation>
    <scope>IDENTIFICATION</scope>
</reference>
<organism evidence="1 2">
    <name type="scientific">Papio anubis</name>
    <name type="common">Olive baboon</name>
    <dbReference type="NCBI Taxonomy" id="9555"/>
    <lineage>
        <taxon>Eukaryota</taxon>
        <taxon>Metazoa</taxon>
        <taxon>Chordata</taxon>
        <taxon>Craniata</taxon>
        <taxon>Vertebrata</taxon>
        <taxon>Euteleostomi</taxon>
        <taxon>Mammalia</taxon>
        <taxon>Eutheria</taxon>
        <taxon>Euarchontoglires</taxon>
        <taxon>Primates</taxon>
        <taxon>Haplorrhini</taxon>
        <taxon>Catarrhini</taxon>
        <taxon>Cercopithecidae</taxon>
        <taxon>Cercopithecinae</taxon>
        <taxon>Papio</taxon>
    </lineage>
</organism>
<dbReference type="GeneTree" id="ENSGT01050000248316"/>
<evidence type="ECO:0000313" key="2">
    <source>
        <dbReference type="Proteomes" id="UP000028761"/>
    </source>
</evidence>
<keyword evidence="2" id="KW-1185">Reference proteome</keyword>
<accession>A0A8I5NPN4</accession>
<reference evidence="1" key="3">
    <citation type="submission" date="2025-09" db="UniProtKB">
        <authorList>
            <consortium name="Ensembl"/>
        </authorList>
    </citation>
    <scope>IDENTIFICATION</scope>
</reference>
<evidence type="ECO:0000313" key="1">
    <source>
        <dbReference type="Ensembl" id="ENSPANP00000060842.1"/>
    </source>
</evidence>
<name>A0A8I5NPN4_PAPAN</name>
<dbReference type="Proteomes" id="UP000028761">
    <property type="component" value="Chromosome 6"/>
</dbReference>
<dbReference type="Ensembl" id="ENSPANT00000073148.1">
    <property type="protein sequence ID" value="ENSPANP00000060842.1"/>
    <property type="gene ID" value="ENSPANG00000044294.1"/>
</dbReference>
<dbReference type="AlphaFoldDB" id="A0A8I5NPN4"/>